<dbReference type="InParanoid" id="F7B2Z5"/>
<reference evidence="2" key="2">
    <citation type="journal article" date="2008" name="Genome Biol.">
        <title>Improved genome assembly and evidence-based global gene model set for the chordate Ciona intestinalis: new insight into intron and operon populations.</title>
        <authorList>
            <person name="Satou Y."/>
            <person name="Mineta K."/>
            <person name="Ogasawara M."/>
            <person name="Sasakura Y."/>
            <person name="Shoguchi E."/>
            <person name="Ueno K."/>
            <person name="Yamada L."/>
            <person name="Matsumoto J."/>
            <person name="Wasserscheid J."/>
            <person name="Dewar K."/>
            <person name="Wiley G.B."/>
            <person name="Macmil S.L."/>
            <person name="Roe B.A."/>
            <person name="Zeller R.W."/>
            <person name="Hastings K.E."/>
            <person name="Lemaire P."/>
            <person name="Lindquist E."/>
            <person name="Endo T."/>
            <person name="Hotta K."/>
            <person name="Inaba K."/>
        </authorList>
    </citation>
    <scope>NUCLEOTIDE SEQUENCE [LARGE SCALE GENOMIC DNA]</scope>
    <source>
        <strain evidence="2">wild type</strain>
    </source>
</reference>
<evidence type="ECO:0000256" key="1">
    <source>
        <dbReference type="SAM" id="MobiDB-lite"/>
    </source>
</evidence>
<dbReference type="Proteomes" id="UP000008144">
    <property type="component" value="Chromosome 1"/>
</dbReference>
<accession>F7B2Z5</accession>
<reference evidence="3" key="1">
    <citation type="journal article" date="2002" name="Science">
        <title>The draft genome of Ciona intestinalis: insights into chordate and vertebrate origins.</title>
        <authorList>
            <person name="Dehal P."/>
            <person name="Satou Y."/>
            <person name="Campbell R.K."/>
            <person name="Chapman J."/>
            <person name="Degnan B."/>
            <person name="De Tomaso A."/>
            <person name="Davidson B."/>
            <person name="Di Gregorio A."/>
            <person name="Gelpke M."/>
            <person name="Goodstein D.M."/>
            <person name="Harafuji N."/>
            <person name="Hastings K.E."/>
            <person name="Ho I."/>
            <person name="Hotta K."/>
            <person name="Huang W."/>
            <person name="Kawashima T."/>
            <person name="Lemaire P."/>
            <person name="Martinez D."/>
            <person name="Meinertzhagen I.A."/>
            <person name="Necula S."/>
            <person name="Nonaka M."/>
            <person name="Putnam N."/>
            <person name="Rash S."/>
            <person name="Saiga H."/>
            <person name="Satake M."/>
            <person name="Terry A."/>
            <person name="Yamada L."/>
            <person name="Wang H.G."/>
            <person name="Awazu S."/>
            <person name="Azumi K."/>
            <person name="Boore J."/>
            <person name="Branno M."/>
            <person name="Chin-Bow S."/>
            <person name="DeSantis R."/>
            <person name="Doyle S."/>
            <person name="Francino P."/>
            <person name="Keys D.N."/>
            <person name="Haga S."/>
            <person name="Hayashi H."/>
            <person name="Hino K."/>
            <person name="Imai K.S."/>
            <person name="Inaba K."/>
            <person name="Kano S."/>
            <person name="Kobayashi K."/>
            <person name="Kobayashi M."/>
            <person name="Lee B.I."/>
            <person name="Makabe K.W."/>
            <person name="Manohar C."/>
            <person name="Matassi G."/>
            <person name="Medina M."/>
            <person name="Mochizuki Y."/>
            <person name="Mount S."/>
            <person name="Morishita T."/>
            <person name="Miura S."/>
            <person name="Nakayama A."/>
            <person name="Nishizaka S."/>
            <person name="Nomoto H."/>
            <person name="Ohta F."/>
            <person name="Oishi K."/>
            <person name="Rigoutsos I."/>
            <person name="Sano M."/>
            <person name="Sasaki A."/>
            <person name="Sasakura Y."/>
            <person name="Shoguchi E."/>
            <person name="Shin-i T."/>
            <person name="Spagnuolo A."/>
            <person name="Stainier D."/>
            <person name="Suzuki M.M."/>
            <person name="Tassy O."/>
            <person name="Takatori N."/>
            <person name="Tokuoka M."/>
            <person name="Yagi K."/>
            <person name="Yoshizaki F."/>
            <person name="Wada S."/>
            <person name="Zhang C."/>
            <person name="Hyatt P.D."/>
            <person name="Larimer F."/>
            <person name="Detter C."/>
            <person name="Doggett N."/>
            <person name="Glavina T."/>
            <person name="Hawkins T."/>
            <person name="Richardson P."/>
            <person name="Lucas S."/>
            <person name="Kohara Y."/>
            <person name="Levine M."/>
            <person name="Satoh N."/>
            <person name="Rokhsar D.S."/>
        </authorList>
    </citation>
    <scope>NUCLEOTIDE SEQUENCE [LARGE SCALE GENOMIC DNA]</scope>
</reference>
<sequence length="444" mass="50200">MSMEEEKLELVNRKHKKQNRPKSHSEISAIFDFTRQKPASMDSHDLKGASAVSLSSFQHPDTRNEISAVNMLDSLVRIQQSQISPCMNEESYNSEPKSSDSGLPSTPGSNKTIYMQGQSSRNFYQNKGIPSWQKEQQNNIQQQRRPPPPYPDCPTSAEPTQHPIRPNTLPLGDINSMKSNENQLSPVVCMADESGQLTPIQGTGFYSNQRGLRYVQHVNPRTPITSGSPHYIRRTGSGNSVRGVVVQSPCCTPSVVTDSAQNYIPVASTPTKHGERTNLTHAMEMDFMNQTDDSYRVAYRSKQSSSNGRNTESNFQTENRSKAQPHLVERLELENENLHSKLQSTLQKLKKFETIEADLKRLTEDHRALYQSAAKREALETEMRTSLSSQVRVLDLENTNLKNQLMVATKSEEILSQVETKKENLSEIEDMQKYEAKNRKLLES</sequence>
<name>F7B2Z5_CIOIN</name>
<feature type="compositionally biased region" description="Polar residues" evidence="1">
    <location>
        <begin position="301"/>
        <end position="318"/>
    </location>
</feature>
<evidence type="ECO:0000313" key="2">
    <source>
        <dbReference type="Ensembl" id="ENSCINP00000005323.3"/>
    </source>
</evidence>
<dbReference type="HOGENOM" id="CLU_617586_0_0_1"/>
<reference evidence="2" key="4">
    <citation type="submission" date="2025-09" db="UniProtKB">
        <authorList>
            <consortium name="Ensembl"/>
        </authorList>
    </citation>
    <scope>IDENTIFICATION</scope>
</reference>
<feature type="region of interest" description="Disordered" evidence="1">
    <location>
        <begin position="1"/>
        <end position="31"/>
    </location>
</feature>
<dbReference type="InterPro" id="IPR051747">
    <property type="entry name" value="Angiomotin-like"/>
</dbReference>
<dbReference type="OMA" id="VQSPCCT"/>
<evidence type="ECO:0000313" key="3">
    <source>
        <dbReference type="Proteomes" id="UP000008144"/>
    </source>
</evidence>
<dbReference type="Ensembl" id="ENSCINT00000005323.3">
    <property type="protein sequence ID" value="ENSCINP00000005323.3"/>
    <property type="gene ID" value="ENSCING00000002614.3"/>
</dbReference>
<dbReference type="AlphaFoldDB" id="F7B2Z5"/>
<dbReference type="EMBL" id="EAAA01000049">
    <property type="status" value="NOT_ANNOTATED_CDS"/>
    <property type="molecule type" value="Genomic_DNA"/>
</dbReference>
<feature type="compositionally biased region" description="Basic and acidic residues" evidence="1">
    <location>
        <begin position="1"/>
        <end position="12"/>
    </location>
</feature>
<keyword evidence="3" id="KW-1185">Reference proteome</keyword>
<feature type="region of interest" description="Disordered" evidence="1">
    <location>
        <begin position="132"/>
        <end position="171"/>
    </location>
</feature>
<feature type="compositionally biased region" description="Basic residues" evidence="1">
    <location>
        <begin position="13"/>
        <end position="22"/>
    </location>
</feature>
<reference evidence="2" key="3">
    <citation type="submission" date="2025-08" db="UniProtKB">
        <authorList>
            <consortium name="Ensembl"/>
        </authorList>
    </citation>
    <scope>IDENTIFICATION</scope>
</reference>
<feature type="region of interest" description="Disordered" evidence="1">
    <location>
        <begin position="87"/>
        <end position="114"/>
    </location>
</feature>
<dbReference type="PANTHER" id="PTHR14826">
    <property type="entry name" value="ANGIOMOTIN"/>
    <property type="match status" value="1"/>
</dbReference>
<organism evidence="2 3">
    <name type="scientific">Ciona intestinalis</name>
    <name type="common">Transparent sea squirt</name>
    <name type="synonym">Ascidia intestinalis</name>
    <dbReference type="NCBI Taxonomy" id="7719"/>
    <lineage>
        <taxon>Eukaryota</taxon>
        <taxon>Metazoa</taxon>
        <taxon>Chordata</taxon>
        <taxon>Tunicata</taxon>
        <taxon>Ascidiacea</taxon>
        <taxon>Phlebobranchia</taxon>
        <taxon>Cionidae</taxon>
        <taxon>Ciona</taxon>
    </lineage>
</organism>
<dbReference type="GeneTree" id="ENSGT00660000096596"/>
<feature type="region of interest" description="Disordered" evidence="1">
    <location>
        <begin position="299"/>
        <end position="323"/>
    </location>
</feature>
<proteinExistence type="predicted"/>
<dbReference type="PANTHER" id="PTHR14826:SF14">
    <property type="entry name" value="ANGIOMOTIN_C DOMAIN-CONTAINING PROTEIN"/>
    <property type="match status" value="1"/>
</dbReference>
<protein>
    <submittedName>
        <fullName evidence="2">Uncharacterized protein</fullName>
    </submittedName>
</protein>
<feature type="region of interest" description="Disordered" evidence="1">
    <location>
        <begin position="39"/>
        <end position="58"/>
    </location>
</feature>